<proteinExistence type="predicted"/>
<evidence type="ECO:0000313" key="2">
    <source>
        <dbReference type="Proteomes" id="UP001153678"/>
    </source>
</evidence>
<dbReference type="Proteomes" id="UP001153678">
    <property type="component" value="Unassembled WGS sequence"/>
</dbReference>
<keyword evidence="2" id="KW-1185">Reference proteome</keyword>
<dbReference type="EMBL" id="CAMKVN010005857">
    <property type="protein sequence ID" value="CAI2189486.1"/>
    <property type="molecule type" value="Genomic_DNA"/>
</dbReference>
<dbReference type="AlphaFoldDB" id="A0A9W4WVA6"/>
<sequence>MSEDKYVSDDLLVFKTFEDYSPPKYELYQDEEEEVTINNQFAWILLWLINFRIRFNIPETATDKEITWPQKPIS</sequence>
<accession>A0A9W4WVA6</accession>
<name>A0A9W4WVA6_9GLOM</name>
<comment type="caution">
    <text evidence="1">The sequence shown here is derived from an EMBL/GenBank/DDBJ whole genome shotgun (WGS) entry which is preliminary data.</text>
</comment>
<evidence type="ECO:0000313" key="1">
    <source>
        <dbReference type="EMBL" id="CAI2189486.1"/>
    </source>
</evidence>
<gene>
    <name evidence="1" type="ORF">FWILDA_LOCUS14103</name>
</gene>
<protein>
    <submittedName>
        <fullName evidence="1">14240_t:CDS:1</fullName>
    </submittedName>
</protein>
<dbReference type="OrthoDB" id="2409085at2759"/>
<reference evidence="1" key="1">
    <citation type="submission" date="2022-08" db="EMBL/GenBank/DDBJ databases">
        <authorList>
            <person name="Kallberg Y."/>
            <person name="Tangrot J."/>
            <person name="Rosling A."/>
        </authorList>
    </citation>
    <scope>NUCLEOTIDE SEQUENCE</scope>
    <source>
        <strain evidence="1">Wild A</strain>
    </source>
</reference>
<organism evidence="1 2">
    <name type="scientific">Funneliformis geosporum</name>
    <dbReference type="NCBI Taxonomy" id="1117311"/>
    <lineage>
        <taxon>Eukaryota</taxon>
        <taxon>Fungi</taxon>
        <taxon>Fungi incertae sedis</taxon>
        <taxon>Mucoromycota</taxon>
        <taxon>Glomeromycotina</taxon>
        <taxon>Glomeromycetes</taxon>
        <taxon>Glomerales</taxon>
        <taxon>Glomeraceae</taxon>
        <taxon>Funneliformis</taxon>
    </lineage>
</organism>